<evidence type="ECO:0000313" key="2">
    <source>
        <dbReference type="EMBL" id="SMF94194.1"/>
    </source>
</evidence>
<proteinExistence type="predicted"/>
<reference evidence="2 3" key="1">
    <citation type="submission" date="2016-12" db="EMBL/GenBank/DDBJ databases">
        <authorList>
            <person name="Song W.-J."/>
            <person name="Kurnit D.M."/>
        </authorList>
    </citation>
    <scope>NUCLEOTIDE SEQUENCE [LARGE SCALE GENOMIC DNA]</scope>
    <source>
        <strain evidence="2 3">175</strain>
    </source>
</reference>
<dbReference type="RefSeq" id="WP_085211363.1">
    <property type="nucleotide sequence ID" value="NZ_FXAM01000001.1"/>
</dbReference>
<sequence length="220" mass="24716">MNPFKRIFVSVKAQLNEVAGDFENHEAVADAAIQELERLAATTRVRLGRLDRELKALDERHAALRKDAALWAERAVRVAAEETRALECVRRLEAVEREAGQLAVSLRETQALRQKIRAELDRQTTKLEEAKRRRTLLSSRQFHLEYAQLSDPLGGAEAVDAVFDRWEIRLGAVEPDLAEGTGYDDLAAEFERTEQAESLRRRLAGLVAANPSQSNTETGE</sequence>
<dbReference type="Proteomes" id="UP000192923">
    <property type="component" value="Unassembled WGS sequence"/>
</dbReference>
<dbReference type="STRING" id="1760988.SAMN02949497_1503"/>
<gene>
    <name evidence="2" type="ORF">SAMN02949497_1503</name>
</gene>
<dbReference type="EMBL" id="FXAM01000001">
    <property type="protein sequence ID" value="SMF94194.1"/>
    <property type="molecule type" value="Genomic_DNA"/>
</dbReference>
<organism evidence="2 3">
    <name type="scientific">Methylomagnum ishizawai</name>
    <dbReference type="NCBI Taxonomy" id="1760988"/>
    <lineage>
        <taxon>Bacteria</taxon>
        <taxon>Pseudomonadati</taxon>
        <taxon>Pseudomonadota</taxon>
        <taxon>Gammaproteobacteria</taxon>
        <taxon>Methylococcales</taxon>
        <taxon>Methylococcaceae</taxon>
        <taxon>Methylomagnum</taxon>
    </lineage>
</organism>
<accession>A0A1Y6D1B7</accession>
<keyword evidence="3" id="KW-1185">Reference proteome</keyword>
<keyword evidence="1" id="KW-0175">Coiled coil</keyword>
<dbReference type="AlphaFoldDB" id="A0A1Y6D1B7"/>
<feature type="coiled-coil region" evidence="1">
    <location>
        <begin position="22"/>
        <end position="67"/>
    </location>
</feature>
<name>A0A1Y6D1B7_9GAMM</name>
<feature type="coiled-coil region" evidence="1">
    <location>
        <begin position="106"/>
        <end position="140"/>
    </location>
</feature>
<evidence type="ECO:0000313" key="3">
    <source>
        <dbReference type="Proteomes" id="UP000192923"/>
    </source>
</evidence>
<protein>
    <submittedName>
        <fullName evidence="2">Phage shock protein A (PspA) family protein</fullName>
    </submittedName>
</protein>
<evidence type="ECO:0000256" key="1">
    <source>
        <dbReference type="SAM" id="Coils"/>
    </source>
</evidence>